<dbReference type="EMBL" id="CP008876">
    <property type="protein sequence ID" value="AIF65599.1"/>
    <property type="molecule type" value="Genomic_DNA"/>
</dbReference>
<evidence type="ECO:0000313" key="1">
    <source>
        <dbReference type="EMBL" id="AIF65599.1"/>
    </source>
</evidence>
<dbReference type="HOGENOM" id="CLU_2425968_0_0_9"/>
<sequence length="91" mass="10301">MALFLNFILLLKWEWLYVSSLARKHKPCPRASLHILLESDAEAKSGKVDGVTGLLWNDNNQQIQFYTTWDCKDGLSEEESAKITDSETAGI</sequence>
<dbReference type="Proteomes" id="UP000027980">
    <property type="component" value="Chromosome"/>
</dbReference>
<name>A0A075LGS5_9BACI</name>
<proteinExistence type="predicted"/>
<protein>
    <submittedName>
        <fullName evidence="1">Uncharacterized protein</fullName>
    </submittedName>
</protein>
<accession>A0A075LGS5</accession>
<reference evidence="1 2" key="1">
    <citation type="submission" date="2014-07" db="EMBL/GenBank/DDBJ databases">
        <title>Complete genome sequence of a moderately halophilic bacterium Terribacillus aidingensis MP602, isolated from Cryptomeria fortunei in Tianmu mountain in China.</title>
        <authorList>
            <person name="Wang Y."/>
            <person name="Lu P."/>
            <person name="Zhang L."/>
        </authorList>
    </citation>
    <scope>NUCLEOTIDE SEQUENCE [LARGE SCALE GENOMIC DNA]</scope>
    <source>
        <strain evidence="1 2">MP602</strain>
    </source>
</reference>
<organism evidence="1 2">
    <name type="scientific">Terribacillus saccharophilus</name>
    <dbReference type="NCBI Taxonomy" id="361277"/>
    <lineage>
        <taxon>Bacteria</taxon>
        <taxon>Bacillati</taxon>
        <taxon>Bacillota</taxon>
        <taxon>Bacilli</taxon>
        <taxon>Bacillales</taxon>
        <taxon>Bacillaceae</taxon>
        <taxon>Terribacillus</taxon>
    </lineage>
</organism>
<gene>
    <name evidence="1" type="ORF">GZ22_02330</name>
</gene>
<evidence type="ECO:0000313" key="2">
    <source>
        <dbReference type="Proteomes" id="UP000027980"/>
    </source>
</evidence>
<dbReference type="AlphaFoldDB" id="A0A075LGS5"/>
<dbReference type="KEGG" id="tap:GZ22_02330"/>